<evidence type="ECO:0000313" key="1">
    <source>
        <dbReference type="EMBL" id="KAL2808404.1"/>
    </source>
</evidence>
<evidence type="ECO:0008006" key="3">
    <source>
        <dbReference type="Google" id="ProtNLM"/>
    </source>
</evidence>
<organism evidence="1 2">
    <name type="scientific">Aspergillus granulosus</name>
    <dbReference type="NCBI Taxonomy" id="176169"/>
    <lineage>
        <taxon>Eukaryota</taxon>
        <taxon>Fungi</taxon>
        <taxon>Dikarya</taxon>
        <taxon>Ascomycota</taxon>
        <taxon>Pezizomycotina</taxon>
        <taxon>Eurotiomycetes</taxon>
        <taxon>Eurotiomycetidae</taxon>
        <taxon>Eurotiales</taxon>
        <taxon>Aspergillaceae</taxon>
        <taxon>Aspergillus</taxon>
        <taxon>Aspergillus subgen. Nidulantes</taxon>
    </lineage>
</organism>
<dbReference type="PANTHER" id="PTHR48174">
    <property type="entry name" value="DUF946 FAMILY PROTEIN"/>
    <property type="match status" value="1"/>
</dbReference>
<comment type="caution">
    <text evidence="1">The sequence shown here is derived from an EMBL/GenBank/DDBJ whole genome shotgun (WGS) entry which is preliminary data.</text>
</comment>
<dbReference type="EMBL" id="JBFXLT010000113">
    <property type="protein sequence ID" value="KAL2808404.1"/>
    <property type="molecule type" value="Genomic_DNA"/>
</dbReference>
<accession>A0ABR4GYX3</accession>
<name>A0ABR4GYX3_9EURO</name>
<dbReference type="InterPro" id="IPR009291">
    <property type="entry name" value="Vps62"/>
</dbReference>
<protein>
    <recommendedName>
        <fullName evidence="3">Vacuolar protein sorting-associated protein 62</fullName>
    </recommendedName>
</protein>
<sequence length="335" mass="36791">MYAPRSVDAALSGLAATSIPSYVLDYAPLVWLHSEDPYKPSGIAEHLEHVVAQVDYQAVAGAPASLTLDNLDQLNALGNESVYLSSHEGIDANPQPSWFTGASINQHGQSQDVSSIVVVHDRGGGEVDAFYFYFYSYNQGNTVLGMEFGDHVGDWEHNMIRFQDGTPQAIWYSQHSRGQAFTYGATEKQGNRPIAYSANGTHAIYSISGGHDHTIPGVNLPIGFLVDETDQGTLWDPILGAYAYSYMSDTQAFEPYDPSYPVSWLQYNGRWGDDALPGGPELFGQAKYVGGPTGPKFKNLDREAVCPSDPCIVLPFRVWRVDSAEAPTYQRHMPR</sequence>
<evidence type="ECO:0000313" key="2">
    <source>
        <dbReference type="Proteomes" id="UP001610334"/>
    </source>
</evidence>
<dbReference type="Proteomes" id="UP001610334">
    <property type="component" value="Unassembled WGS sequence"/>
</dbReference>
<dbReference type="PANTHER" id="PTHR48174:SF5">
    <property type="entry name" value="VACUOLAR PROTEIN SORTING-ASSOCIATED PROTEIN 62"/>
    <property type="match status" value="1"/>
</dbReference>
<keyword evidence="2" id="KW-1185">Reference proteome</keyword>
<proteinExistence type="predicted"/>
<dbReference type="Pfam" id="PF06101">
    <property type="entry name" value="Vps62"/>
    <property type="match status" value="1"/>
</dbReference>
<gene>
    <name evidence="1" type="ORF">BJX63DRAFT_436152</name>
</gene>
<reference evidence="1 2" key="1">
    <citation type="submission" date="2024-07" db="EMBL/GenBank/DDBJ databases">
        <title>Section-level genome sequencing and comparative genomics of Aspergillus sections Usti and Cavernicolus.</title>
        <authorList>
            <consortium name="Lawrence Berkeley National Laboratory"/>
            <person name="Nybo J.L."/>
            <person name="Vesth T.C."/>
            <person name="Theobald S."/>
            <person name="Frisvad J.C."/>
            <person name="Larsen T.O."/>
            <person name="Kjaerboelling I."/>
            <person name="Rothschild-Mancinelli K."/>
            <person name="Lyhne E.K."/>
            <person name="Kogle M.E."/>
            <person name="Barry K."/>
            <person name="Clum A."/>
            <person name="Na H."/>
            <person name="Ledsgaard L."/>
            <person name="Lin J."/>
            <person name="Lipzen A."/>
            <person name="Kuo A."/>
            <person name="Riley R."/>
            <person name="Mondo S."/>
            <person name="Labutti K."/>
            <person name="Haridas S."/>
            <person name="Pangalinan J."/>
            <person name="Salamov A.A."/>
            <person name="Simmons B.A."/>
            <person name="Magnuson J.K."/>
            <person name="Chen J."/>
            <person name="Drula E."/>
            <person name="Henrissat B."/>
            <person name="Wiebenga A."/>
            <person name="Lubbers R.J."/>
            <person name="Gomes A.C."/>
            <person name="Makela M.R."/>
            <person name="Stajich J."/>
            <person name="Grigoriev I.V."/>
            <person name="Mortensen U.H."/>
            <person name="De Vries R.P."/>
            <person name="Baker S.E."/>
            <person name="Andersen M.R."/>
        </authorList>
    </citation>
    <scope>NUCLEOTIDE SEQUENCE [LARGE SCALE GENOMIC DNA]</scope>
    <source>
        <strain evidence="1 2">CBS 588.65</strain>
    </source>
</reference>